<dbReference type="Gene3D" id="3.20.20.70">
    <property type="entry name" value="Aldolase class I"/>
    <property type="match status" value="2"/>
</dbReference>
<protein>
    <recommendedName>
        <fullName evidence="16 17">Multifunctional fusion protein</fullName>
    </recommendedName>
    <domain>
        <recommendedName>
            <fullName evidence="16">Indole-3-glycerol phosphate synthase</fullName>
            <shortName evidence="16">IGPS</shortName>
            <ecNumber evidence="16">4.1.1.48</ecNumber>
        </recommendedName>
    </domain>
    <domain>
        <recommendedName>
            <fullName evidence="17">N-(5'-phosphoribosyl)anthranilate isomerase</fullName>
            <shortName evidence="17">PRAI</shortName>
            <ecNumber evidence="17">5.3.1.24</ecNumber>
        </recommendedName>
    </domain>
</protein>
<dbReference type="PROSITE" id="PS00614">
    <property type="entry name" value="IGPS"/>
    <property type="match status" value="1"/>
</dbReference>
<evidence type="ECO:0000313" key="21">
    <source>
        <dbReference type="Proteomes" id="UP001064262"/>
    </source>
</evidence>
<feature type="domain" description="N-(5'phosphoribosyl) anthranilate isomerase (PRAI)" evidence="19">
    <location>
        <begin position="258"/>
        <end position="448"/>
    </location>
</feature>
<comment type="function">
    <text evidence="15">Bifunctional enzyme that catalyzes two sequential steps of tryptophan biosynthetic pathway. The first reaction is catalyzed by the isomerase, coded by the TrpF domain; the second reaction is catalyzed by the synthase, coded by the TrpC domain.</text>
</comment>
<evidence type="ECO:0000256" key="14">
    <source>
        <dbReference type="ARBA" id="ARBA00023268"/>
    </source>
</evidence>
<dbReference type="CDD" id="cd00331">
    <property type="entry name" value="IGPS"/>
    <property type="match status" value="1"/>
</dbReference>
<keyword evidence="11 16" id="KW-0057">Aromatic amino acid biosynthesis</keyword>
<dbReference type="EC" id="5.3.1.24" evidence="17"/>
<dbReference type="Pfam" id="PF00697">
    <property type="entry name" value="PRAI"/>
    <property type="match status" value="1"/>
</dbReference>
<evidence type="ECO:0000256" key="7">
    <source>
        <dbReference type="ARBA" id="ARBA00011245"/>
    </source>
</evidence>
<keyword evidence="12 17" id="KW-0413">Isomerase</keyword>
<dbReference type="HAMAP" id="MF_00134_B">
    <property type="entry name" value="IGPS_B"/>
    <property type="match status" value="1"/>
</dbReference>
<dbReference type="InterPro" id="IPR001240">
    <property type="entry name" value="PRAI_dom"/>
</dbReference>
<comment type="pathway">
    <text evidence="3 17">Amino-acid biosynthesis; L-tryptophan biosynthesis; L-tryptophan from chorismate: step 3/5.</text>
</comment>
<dbReference type="InterPro" id="IPR011060">
    <property type="entry name" value="RibuloseP-bd_barrel"/>
</dbReference>
<keyword evidence="13 16" id="KW-0456">Lyase</keyword>
<dbReference type="EMBL" id="JAODIM010000043">
    <property type="protein sequence ID" value="MCU5779438.1"/>
    <property type="molecule type" value="Genomic_DNA"/>
</dbReference>
<evidence type="ECO:0000256" key="13">
    <source>
        <dbReference type="ARBA" id="ARBA00023239"/>
    </source>
</evidence>
<keyword evidence="8 16" id="KW-0028">Amino-acid biosynthesis</keyword>
<evidence type="ECO:0000256" key="17">
    <source>
        <dbReference type="HAMAP-Rule" id="MF_00135"/>
    </source>
</evidence>
<dbReference type="InterPro" id="IPR045186">
    <property type="entry name" value="Indole-3-glycerol_P_synth"/>
</dbReference>
<dbReference type="RefSeq" id="WP_267144939.1">
    <property type="nucleotide sequence ID" value="NZ_JAODIL010000082.1"/>
</dbReference>
<comment type="similarity">
    <text evidence="5">In the N-terminal section; belongs to the TrpC family.</text>
</comment>
<dbReference type="NCBIfam" id="NF001377">
    <property type="entry name" value="PRK00278.2-4"/>
    <property type="match status" value="1"/>
</dbReference>
<gene>
    <name evidence="20" type="primary">trpCF</name>
    <name evidence="16" type="synonym">trpC</name>
    <name evidence="17" type="synonym">trpF</name>
    <name evidence="20" type="ORF">N5923_18300</name>
</gene>
<evidence type="ECO:0000313" key="20">
    <source>
        <dbReference type="EMBL" id="MCU5779438.1"/>
    </source>
</evidence>
<organism evidence="20 21">
    <name type="scientific">Winslowiella arboricola</name>
    <dbReference type="NCBI Taxonomy" id="2978220"/>
    <lineage>
        <taxon>Bacteria</taxon>
        <taxon>Pseudomonadati</taxon>
        <taxon>Pseudomonadota</taxon>
        <taxon>Gammaproteobacteria</taxon>
        <taxon>Enterobacterales</taxon>
        <taxon>Erwiniaceae</taxon>
        <taxon>Winslowiella</taxon>
    </lineage>
</organism>
<dbReference type="SUPFAM" id="SSF51366">
    <property type="entry name" value="Ribulose-phoshate binding barrel"/>
    <property type="match status" value="2"/>
</dbReference>
<keyword evidence="21" id="KW-1185">Reference proteome</keyword>
<accession>A0A9J6PRU5</accession>
<dbReference type="GO" id="GO:0000162">
    <property type="term" value="P:L-tryptophan biosynthetic process"/>
    <property type="evidence" value="ECO:0007669"/>
    <property type="project" value="UniProtKB-UniRule"/>
</dbReference>
<reference evidence="20" key="1">
    <citation type="submission" date="2022-09" db="EMBL/GenBank/DDBJ databases">
        <title>Winslowiella arboricola sp. nov., isolated from bleeding cankers on broadleaf hosts.</title>
        <authorList>
            <person name="Brady C."/>
            <person name="Kaur S."/>
            <person name="Crampton B."/>
            <person name="Maddock D."/>
            <person name="Arnold D."/>
            <person name="Denman S."/>
        </authorList>
    </citation>
    <scope>NUCLEOTIDE SEQUENCE</scope>
    <source>
        <strain evidence="20">BAC 15a-03b</strain>
    </source>
</reference>
<evidence type="ECO:0000256" key="9">
    <source>
        <dbReference type="ARBA" id="ARBA00022793"/>
    </source>
</evidence>
<dbReference type="GO" id="GO:0004640">
    <property type="term" value="F:phosphoribosylanthranilate isomerase activity"/>
    <property type="evidence" value="ECO:0007669"/>
    <property type="project" value="UniProtKB-UniRule"/>
</dbReference>
<dbReference type="PANTHER" id="PTHR22854:SF2">
    <property type="entry name" value="INDOLE-3-GLYCEROL-PHOSPHATE SYNTHASE"/>
    <property type="match status" value="1"/>
</dbReference>
<evidence type="ECO:0000256" key="1">
    <source>
        <dbReference type="ARBA" id="ARBA00001164"/>
    </source>
</evidence>
<dbReference type="FunFam" id="3.20.20.70:FF:000024">
    <property type="entry name" value="Indole-3-glycerol phosphate synthase"/>
    <property type="match status" value="1"/>
</dbReference>
<comment type="catalytic activity">
    <reaction evidence="1 17">
        <text>N-(5-phospho-beta-D-ribosyl)anthranilate = 1-(2-carboxyphenylamino)-1-deoxy-D-ribulose 5-phosphate</text>
        <dbReference type="Rhea" id="RHEA:21540"/>
        <dbReference type="ChEBI" id="CHEBI:18277"/>
        <dbReference type="ChEBI" id="CHEBI:58613"/>
        <dbReference type="EC" id="5.3.1.24"/>
    </reaction>
</comment>
<comment type="subunit">
    <text evidence="7">Monomer.</text>
</comment>
<dbReference type="InterPro" id="IPR001468">
    <property type="entry name" value="Indole-3-GlycerolPSynthase_CS"/>
</dbReference>
<comment type="similarity">
    <text evidence="6">In the C-terminal section; belongs to the TrpF family.</text>
</comment>
<dbReference type="Proteomes" id="UP001064262">
    <property type="component" value="Unassembled WGS sequence"/>
</dbReference>
<evidence type="ECO:0000256" key="11">
    <source>
        <dbReference type="ARBA" id="ARBA00023141"/>
    </source>
</evidence>
<dbReference type="InterPro" id="IPR013785">
    <property type="entry name" value="Aldolase_TIM"/>
</dbReference>
<comment type="caution">
    <text evidence="20">The sequence shown here is derived from an EMBL/GenBank/DDBJ whole genome shotgun (WGS) entry which is preliminary data.</text>
</comment>
<dbReference type="AlphaFoldDB" id="A0A9J6PRU5"/>
<evidence type="ECO:0000256" key="8">
    <source>
        <dbReference type="ARBA" id="ARBA00022605"/>
    </source>
</evidence>
<keyword evidence="9 16" id="KW-0210">Decarboxylase</keyword>
<dbReference type="CDD" id="cd00405">
    <property type="entry name" value="PRAI"/>
    <property type="match status" value="1"/>
</dbReference>
<evidence type="ECO:0000256" key="12">
    <source>
        <dbReference type="ARBA" id="ARBA00023235"/>
    </source>
</evidence>
<evidence type="ECO:0000256" key="10">
    <source>
        <dbReference type="ARBA" id="ARBA00022822"/>
    </source>
</evidence>
<evidence type="ECO:0000256" key="6">
    <source>
        <dbReference type="ARBA" id="ARBA00009847"/>
    </source>
</evidence>
<dbReference type="InterPro" id="IPR013798">
    <property type="entry name" value="Indole-3-glycerol_P_synth_dom"/>
</dbReference>
<feature type="domain" description="Indole-3-glycerol phosphate synthase" evidence="18">
    <location>
        <begin position="6"/>
        <end position="252"/>
    </location>
</feature>
<evidence type="ECO:0000256" key="2">
    <source>
        <dbReference type="ARBA" id="ARBA00001633"/>
    </source>
</evidence>
<proteinExistence type="inferred from homology"/>
<evidence type="ECO:0000256" key="5">
    <source>
        <dbReference type="ARBA" id="ARBA00007902"/>
    </source>
</evidence>
<evidence type="ECO:0000256" key="3">
    <source>
        <dbReference type="ARBA" id="ARBA00004664"/>
    </source>
</evidence>
<evidence type="ECO:0000259" key="18">
    <source>
        <dbReference type="Pfam" id="PF00218"/>
    </source>
</evidence>
<keyword evidence="10 16" id="KW-0822">Tryptophan biosynthesis</keyword>
<comment type="similarity">
    <text evidence="17">Belongs to the TrpF family.</text>
</comment>
<keyword evidence="14" id="KW-0511">Multifunctional enzyme</keyword>
<dbReference type="GO" id="GO:0004425">
    <property type="term" value="F:indole-3-glycerol-phosphate synthase activity"/>
    <property type="evidence" value="ECO:0007669"/>
    <property type="project" value="UniProtKB-UniRule"/>
</dbReference>
<dbReference type="PANTHER" id="PTHR22854">
    <property type="entry name" value="TRYPTOPHAN BIOSYNTHESIS PROTEIN"/>
    <property type="match status" value="1"/>
</dbReference>
<dbReference type="EC" id="4.1.1.48" evidence="16"/>
<dbReference type="FunFam" id="3.20.20.70:FF:000165">
    <property type="entry name" value="Multifunctional fusion protein"/>
    <property type="match status" value="1"/>
</dbReference>
<comment type="catalytic activity">
    <reaction evidence="2 16">
        <text>1-(2-carboxyphenylamino)-1-deoxy-D-ribulose 5-phosphate + H(+) = (1S,2R)-1-C-(indol-3-yl)glycerol 3-phosphate + CO2 + H2O</text>
        <dbReference type="Rhea" id="RHEA:23476"/>
        <dbReference type="ChEBI" id="CHEBI:15377"/>
        <dbReference type="ChEBI" id="CHEBI:15378"/>
        <dbReference type="ChEBI" id="CHEBI:16526"/>
        <dbReference type="ChEBI" id="CHEBI:58613"/>
        <dbReference type="ChEBI" id="CHEBI:58866"/>
        <dbReference type="EC" id="4.1.1.48"/>
    </reaction>
</comment>
<dbReference type="Pfam" id="PF00218">
    <property type="entry name" value="IGPS"/>
    <property type="match status" value="1"/>
</dbReference>
<evidence type="ECO:0000256" key="16">
    <source>
        <dbReference type="HAMAP-Rule" id="MF_00134"/>
    </source>
</evidence>
<sequence>MQDTVLKKIVQDKAIWLEARKAQQPLASFQNEVTPASRSFYHALQGTRTVFILECKKASPSKGVIREDFDPATIAGVYKQYASAVSVLTDEKYFHGSFDFLPIVSAAITQPVLCKDFIIDPYQIYLARHYQGDAILLMLSVLDDEQYRQLAAVAHSLNMGVLTEVSNEEELERAIALEAKVVGINNRDLRDLSIDLNRTRQLAPRLAPGVTVISESGISTYAQVRELSRFANGFLIGSALMSEDNLDTAVRRVLLGDNKVCGLTRPEDAQAASEAGAIFGGLIFAAGSPRQIDITQARTVIAAAPLKYVGVFRNTAISDVVTTAQALSLHAVQLHGDEDQAFVDALRQQLPASVQIWKAFSVKQSLPARDWQNVDRYLLDNGNGGSGQRFDWSLLAGEQLNNVLLAGGLGADNCVAAAQLGCAGLDFNSGVESAPGVKDSAKIAAVFQTLKAY</sequence>
<comment type="similarity">
    <text evidence="16">Belongs to the TrpC family.</text>
</comment>
<comment type="pathway">
    <text evidence="4 16">Amino-acid biosynthesis; L-tryptophan biosynthesis; L-tryptophan from chorismate: step 4/5.</text>
</comment>
<evidence type="ECO:0000256" key="15">
    <source>
        <dbReference type="ARBA" id="ARBA00025592"/>
    </source>
</evidence>
<name>A0A9J6PRU5_9GAMM</name>
<dbReference type="HAMAP" id="MF_00135">
    <property type="entry name" value="PRAI"/>
    <property type="match status" value="1"/>
</dbReference>
<dbReference type="NCBIfam" id="NF006945">
    <property type="entry name" value="PRK09427.1"/>
    <property type="match status" value="1"/>
</dbReference>
<evidence type="ECO:0000259" key="19">
    <source>
        <dbReference type="Pfam" id="PF00697"/>
    </source>
</evidence>
<evidence type="ECO:0000256" key="4">
    <source>
        <dbReference type="ARBA" id="ARBA00004696"/>
    </source>
</evidence>